<evidence type="ECO:0000313" key="3">
    <source>
        <dbReference type="Proteomes" id="UP001596031"/>
    </source>
</evidence>
<feature type="chain" id="PRO_5045378129" evidence="1">
    <location>
        <begin position="26"/>
        <end position="147"/>
    </location>
</feature>
<comment type="caution">
    <text evidence="2">The sequence shown here is derived from an EMBL/GenBank/DDBJ whole genome shotgun (WGS) entry which is preliminary data.</text>
</comment>
<evidence type="ECO:0000313" key="2">
    <source>
        <dbReference type="EMBL" id="MFC5511091.1"/>
    </source>
</evidence>
<dbReference type="Pfam" id="PF16816">
    <property type="entry name" value="DotD"/>
    <property type="match status" value="1"/>
</dbReference>
<keyword evidence="1" id="KW-0732">Signal</keyword>
<reference evidence="3" key="1">
    <citation type="journal article" date="2019" name="Int. J. Syst. Evol. Microbiol.">
        <title>The Global Catalogue of Microorganisms (GCM) 10K type strain sequencing project: providing services to taxonomists for standard genome sequencing and annotation.</title>
        <authorList>
            <consortium name="The Broad Institute Genomics Platform"/>
            <consortium name="The Broad Institute Genome Sequencing Center for Infectious Disease"/>
            <person name="Wu L."/>
            <person name="Ma J."/>
        </authorList>
    </citation>
    <scope>NUCLEOTIDE SEQUENCE [LARGE SCALE GENOMIC DNA]</scope>
    <source>
        <strain evidence="3">CCUG 38813</strain>
    </source>
</reference>
<gene>
    <name evidence="2" type="ORF">ACFPOU_08120</name>
</gene>
<keyword evidence="3" id="KW-1185">Reference proteome</keyword>
<dbReference type="PROSITE" id="PS51257">
    <property type="entry name" value="PROKAR_LIPOPROTEIN"/>
    <property type="match status" value="1"/>
</dbReference>
<organism evidence="2 3">
    <name type="scientific">Massilia jejuensis</name>
    <dbReference type="NCBI Taxonomy" id="648894"/>
    <lineage>
        <taxon>Bacteria</taxon>
        <taxon>Pseudomonadati</taxon>
        <taxon>Pseudomonadota</taxon>
        <taxon>Betaproteobacteria</taxon>
        <taxon>Burkholderiales</taxon>
        <taxon>Oxalobacteraceae</taxon>
        <taxon>Telluria group</taxon>
        <taxon>Massilia</taxon>
    </lineage>
</organism>
<evidence type="ECO:0000256" key="1">
    <source>
        <dbReference type="SAM" id="SignalP"/>
    </source>
</evidence>
<sequence>MTRTTSTKTRSAIALVVVGMLGACASPPPPAKPDDTPGVRVSIVQAAVRADAKKAEMADAATPASLAGNTMSVIWEGDAAEILARIAAAQKLNFKHTGPQPRLALPVFIKLRDVTLTDALAAIGEQCGGRADVILNDSSIELRSKLY</sequence>
<feature type="signal peptide" evidence="1">
    <location>
        <begin position="1"/>
        <end position="25"/>
    </location>
</feature>
<dbReference type="EMBL" id="JBHSMS010000026">
    <property type="protein sequence ID" value="MFC5511091.1"/>
    <property type="molecule type" value="Genomic_DNA"/>
</dbReference>
<protein>
    <submittedName>
        <fullName evidence="2">DotD/TraH family lipoprotein</fullName>
    </submittedName>
</protein>
<dbReference type="Proteomes" id="UP001596031">
    <property type="component" value="Unassembled WGS sequence"/>
</dbReference>
<proteinExistence type="predicted"/>
<dbReference type="InterPro" id="IPR031817">
    <property type="entry name" value="DotD"/>
</dbReference>
<accession>A0ABW0PGC2</accession>
<dbReference type="RefSeq" id="WP_379719314.1">
    <property type="nucleotide sequence ID" value="NZ_JBHSMS010000026.1"/>
</dbReference>
<dbReference type="Gene3D" id="3.55.50.60">
    <property type="entry name" value="DotD protein"/>
    <property type="match status" value="1"/>
</dbReference>
<name>A0ABW0PGC2_9BURK</name>
<keyword evidence="2" id="KW-0449">Lipoprotein</keyword>
<dbReference type="InterPro" id="IPR038140">
    <property type="entry name" value="DotD_sf"/>
</dbReference>